<reference evidence="4 5" key="1">
    <citation type="journal article" date="2013" name="Genome Biol. Evol.">
        <title>Genomes of Stigonematalean cyanobacteria (subsection V) and the evolution of oxygenic photosynthesis from prokaryotes to plastids.</title>
        <authorList>
            <person name="Dagan T."/>
            <person name="Roettger M."/>
            <person name="Stucken K."/>
            <person name="Landan G."/>
            <person name="Koch R."/>
            <person name="Major P."/>
            <person name="Gould S.B."/>
            <person name="Goremykin V.V."/>
            <person name="Rippka R."/>
            <person name="Tandeau de Marsac N."/>
            <person name="Gugger M."/>
            <person name="Lockhart P.J."/>
            <person name="Allen J.F."/>
            <person name="Brune I."/>
            <person name="Maus I."/>
            <person name="Puhler A."/>
            <person name="Martin W.F."/>
        </authorList>
    </citation>
    <scope>NUCLEOTIDE SEQUENCE [LARGE SCALE GENOMIC DNA]</scope>
    <source>
        <strain evidence="4 5">PCC 7110</strain>
    </source>
</reference>
<feature type="compositionally biased region" description="Low complexity" evidence="1">
    <location>
        <begin position="68"/>
        <end position="81"/>
    </location>
</feature>
<dbReference type="Gene3D" id="3.40.50.300">
    <property type="entry name" value="P-loop containing nucleotide triphosphate hydrolases"/>
    <property type="match status" value="1"/>
</dbReference>
<feature type="region of interest" description="Disordered" evidence="1">
    <location>
        <begin position="40"/>
        <end position="93"/>
    </location>
</feature>
<keyword evidence="5" id="KW-1185">Reference proteome</keyword>
<dbReference type="PANTHER" id="PTHR22576:SF37">
    <property type="entry name" value="MUCOSA-ASSOCIATED LYMPHOID TISSUE LYMPHOMA TRANSLOCATION PROTEIN 1"/>
    <property type="match status" value="1"/>
</dbReference>
<evidence type="ECO:0000259" key="2">
    <source>
        <dbReference type="Pfam" id="PF00656"/>
    </source>
</evidence>
<dbReference type="PANTHER" id="PTHR22576">
    <property type="entry name" value="MUCOSA ASSOCIATED LYMPHOID TISSUE LYMPHOMA TRANSLOCATION PROTEIN 1/PARACASPASE"/>
    <property type="match status" value="1"/>
</dbReference>
<organism evidence="4 5">
    <name type="scientific">Scytonema hofmannii PCC 7110</name>
    <dbReference type="NCBI Taxonomy" id="128403"/>
    <lineage>
        <taxon>Bacteria</taxon>
        <taxon>Bacillati</taxon>
        <taxon>Cyanobacteriota</taxon>
        <taxon>Cyanophyceae</taxon>
        <taxon>Nostocales</taxon>
        <taxon>Scytonemataceae</taxon>
        <taxon>Scytonema</taxon>
    </lineage>
</organism>
<dbReference type="SUPFAM" id="SSF52129">
    <property type="entry name" value="Caspase-like"/>
    <property type="match status" value="1"/>
</dbReference>
<evidence type="ECO:0000313" key="5">
    <source>
        <dbReference type="Proteomes" id="UP000076925"/>
    </source>
</evidence>
<accession>A0A139XDH4</accession>
<feature type="compositionally biased region" description="Polar residues" evidence="1">
    <location>
        <begin position="55"/>
        <end position="66"/>
    </location>
</feature>
<dbReference type="STRING" id="128403.WA1_15290"/>
<dbReference type="InterPro" id="IPR011600">
    <property type="entry name" value="Pept_C14_caspase"/>
</dbReference>
<dbReference type="Pfam" id="PF20703">
    <property type="entry name" value="nSTAND1"/>
    <property type="match status" value="1"/>
</dbReference>
<dbReference type="Gene3D" id="3.40.50.1460">
    <property type="match status" value="1"/>
</dbReference>
<dbReference type="Proteomes" id="UP000076925">
    <property type="component" value="Unassembled WGS sequence"/>
</dbReference>
<feature type="domain" description="Peptidase C14 caspase" evidence="2">
    <location>
        <begin position="562"/>
        <end position="826"/>
    </location>
</feature>
<dbReference type="InterPro" id="IPR049052">
    <property type="entry name" value="nSTAND1"/>
</dbReference>
<dbReference type="NCBIfam" id="NF041121">
    <property type="entry name" value="SAV_2336_NTERM"/>
    <property type="match status" value="1"/>
</dbReference>
<dbReference type="Pfam" id="PF00656">
    <property type="entry name" value="Peptidase_C14"/>
    <property type="match status" value="1"/>
</dbReference>
<evidence type="ECO:0000259" key="3">
    <source>
        <dbReference type="Pfam" id="PF20703"/>
    </source>
</evidence>
<dbReference type="InterPro" id="IPR047738">
    <property type="entry name" value="SAV_2336-like_N"/>
</dbReference>
<evidence type="ECO:0000313" key="4">
    <source>
        <dbReference type="EMBL" id="KYC42703.1"/>
    </source>
</evidence>
<protein>
    <submittedName>
        <fullName evidence="4">Uncharacterized protein</fullName>
    </submittedName>
</protein>
<dbReference type="InterPro" id="IPR029030">
    <property type="entry name" value="Caspase-like_dom_sf"/>
</dbReference>
<dbReference type="EMBL" id="ANNX02000017">
    <property type="protein sequence ID" value="KYC42703.1"/>
    <property type="molecule type" value="Genomic_DNA"/>
</dbReference>
<dbReference type="InterPro" id="IPR027417">
    <property type="entry name" value="P-loop_NTPase"/>
</dbReference>
<evidence type="ECO:0000256" key="1">
    <source>
        <dbReference type="SAM" id="MobiDB-lite"/>
    </source>
</evidence>
<dbReference type="GO" id="GO:0006508">
    <property type="term" value="P:proteolysis"/>
    <property type="evidence" value="ECO:0007669"/>
    <property type="project" value="InterPro"/>
</dbReference>
<feature type="domain" description="Novel STAND NTPase 1" evidence="3">
    <location>
        <begin position="861"/>
        <end position="1272"/>
    </location>
</feature>
<dbReference type="SUPFAM" id="SSF52540">
    <property type="entry name" value="P-loop containing nucleoside triphosphate hydrolases"/>
    <property type="match status" value="1"/>
</dbReference>
<dbReference type="InterPro" id="IPR052039">
    <property type="entry name" value="Caspase-related_regulators"/>
</dbReference>
<sequence>MIDKLITALRTKDLTAKEIAEVIWLAVKMQQAVPKFPSIPLENQVPQSKKEIPQTIPSKSIPSDSLSKPEPSNSKNEPSPSTQKDTSQSAGVYTQHDATPSVSFKVPDALSLPEPLNLARAIRSLLRQVPSNTALTVLDETPTIQKIAEEQIWIPVLKPVLEPWLEVALVVDESESMLIWQHTIVEIQQILENYGVFRDIRTWGLVVEDRTKIKIRPGTGVTRGDRGFRSTKELIDPNGRRLILIVSDCIASFWHNGAILDALKIWSESGLAVILQMLPQHMWQRTALGLQTPVLFSALEVGVFNQKLRVKQVSAWDDTDIDTGIKVPVVTLEVENLYNWAQMITGKGGTWIPGFVFDLQAVVNDDFDNERSSVQLSAQQRVQRFRVTASPIARKLAILLAAAPVICLPVMRIIQAQMLSQSRQIHVAEVFLGGLLKPLSKIERQTKADSVEYDFMPGVREILLESIPSKDSLDVISKVSEYIAYRLGLSLQEFAAVLQNFAPGKDDGVASQVRPFARVTAQVLKRMGGEYARFAEQLEQQLSNESIPKSKRKTKGNYDFERNLAVVIGINEYSNGIPPLTTPVADAEKLANVLQQTYKYQVKILLNSQATLSELNALLADFKNKKFPVGNTTVEVKESDCILFYFAGHGIVPTDGLEDDSLYRGYLIPTDAKTETLLQTQDLLLPMQDLHDALIELPCRHMLVILDGCFTGAFRSSSYRNAMPARKVYKERYDRFIRARAWQVITSAAYDQKALDFLGFFGKRESDLTQEHSPFASALFEALEGHADTTLKRGDGIITATEIYSYVRDKVEQITDDRNAHQTPSLFPLQKHDKGEFIFLLPHFDRENLEDAPALKPGNNPYRGLKSYEEQHSSLFFGRNELINQLYTHISERRNQLTVVLGVSGSGKSSLVKAGLIPCLRTHHEQEFYILPTIRPTRSPFGALAEAVLRNAYTTEAENYTTEAEKQKKISFLKEKLKEAPSQFINLIEQYNQVRANTKFLLVVDQFEELLTMCLTQKTRESFLNFLTQALEADPRLYIVLTLRSDFESRFTDSPLKSYWDTARFQVKAMKSHELRQAIERPAIEKMLDFEPPTLVDRLIDDVGQMPGTLSLLSFTLSELYIKCVAQERRTLTQEDYDALGGVIGSLRQRATEECDKFDSAHQATLRRVMLRMVAIEDGQLARRRVPLWELKYPTEAENQRVEKILDHFERVRLIVRGKDIGGEPYVEPVHDALVREWDKLEKWQRQEYENLMLQQRLTFAARDWDKHHRDNGYLWVNDPRLSRLEKLLESKDGDWLNQLEIEFVQSSIHRKKNELEKDKKQRQKF</sequence>
<proteinExistence type="predicted"/>
<name>A0A139XDH4_9CYAN</name>
<dbReference type="GO" id="GO:0004197">
    <property type="term" value="F:cysteine-type endopeptidase activity"/>
    <property type="evidence" value="ECO:0007669"/>
    <property type="project" value="InterPro"/>
</dbReference>
<dbReference type="RefSeq" id="WP_017742621.1">
    <property type="nucleotide sequence ID" value="NZ_KQ976354.1"/>
</dbReference>
<comment type="caution">
    <text evidence="4">The sequence shown here is derived from an EMBL/GenBank/DDBJ whole genome shotgun (WGS) entry which is preliminary data.</text>
</comment>
<feature type="compositionally biased region" description="Polar residues" evidence="1">
    <location>
        <begin position="82"/>
        <end position="93"/>
    </location>
</feature>
<gene>
    <name evidence="4" type="ORF">WA1_15290</name>
</gene>
<dbReference type="OrthoDB" id="500003at2"/>